<reference evidence="3" key="1">
    <citation type="submission" date="2023-10" db="EMBL/GenBank/DDBJ databases">
        <authorList>
            <person name="Chen Y."/>
            <person name="Shah S."/>
            <person name="Dougan E. K."/>
            <person name="Thang M."/>
            <person name="Chan C."/>
        </authorList>
    </citation>
    <scope>NUCLEOTIDE SEQUENCE [LARGE SCALE GENOMIC DNA]</scope>
</reference>
<keyword evidence="2" id="KW-0812">Transmembrane</keyword>
<dbReference type="Proteomes" id="UP001189429">
    <property type="component" value="Unassembled WGS sequence"/>
</dbReference>
<organism evidence="3 4">
    <name type="scientific">Prorocentrum cordatum</name>
    <dbReference type="NCBI Taxonomy" id="2364126"/>
    <lineage>
        <taxon>Eukaryota</taxon>
        <taxon>Sar</taxon>
        <taxon>Alveolata</taxon>
        <taxon>Dinophyceae</taxon>
        <taxon>Prorocentrales</taxon>
        <taxon>Prorocentraceae</taxon>
        <taxon>Prorocentrum</taxon>
    </lineage>
</organism>
<feature type="compositionally biased region" description="Basic residues" evidence="1">
    <location>
        <begin position="201"/>
        <end position="215"/>
    </location>
</feature>
<evidence type="ECO:0008006" key="5">
    <source>
        <dbReference type="Google" id="ProtNLM"/>
    </source>
</evidence>
<feature type="region of interest" description="Disordered" evidence="1">
    <location>
        <begin position="170"/>
        <end position="260"/>
    </location>
</feature>
<feature type="transmembrane region" description="Helical" evidence="2">
    <location>
        <begin position="15"/>
        <end position="34"/>
    </location>
</feature>
<feature type="compositionally biased region" description="Basic residues" evidence="1">
    <location>
        <begin position="174"/>
        <end position="186"/>
    </location>
</feature>
<protein>
    <recommendedName>
        <fullName evidence="5">Glycerophosphocholine acyltransferase 1</fullName>
    </recommendedName>
</protein>
<gene>
    <name evidence="3" type="ORF">PCOR1329_LOCUS36426</name>
</gene>
<evidence type="ECO:0000256" key="1">
    <source>
        <dbReference type="SAM" id="MobiDB-lite"/>
    </source>
</evidence>
<keyword evidence="4" id="KW-1185">Reference proteome</keyword>
<feature type="compositionally biased region" description="Low complexity" evidence="1">
    <location>
        <begin position="187"/>
        <end position="200"/>
    </location>
</feature>
<evidence type="ECO:0000313" key="3">
    <source>
        <dbReference type="EMBL" id="CAK0841148.1"/>
    </source>
</evidence>
<proteinExistence type="predicted"/>
<keyword evidence="2" id="KW-0472">Membrane</keyword>
<dbReference type="EMBL" id="CAUYUJ010014431">
    <property type="protein sequence ID" value="CAK0841148.1"/>
    <property type="molecule type" value="Genomic_DNA"/>
</dbReference>
<feature type="transmembrane region" description="Helical" evidence="2">
    <location>
        <begin position="46"/>
        <end position="66"/>
    </location>
</feature>
<accession>A0ABN9T7S2</accession>
<sequence length="260" mass="28477">MFFRCLRGARGPGSVFNWLFATLGPVLPLAVLGVRLLVLPFSRHEIFMTVIVWFLMAVVRLLIYVYWMGGSGWFSDHIFLMACILGMLHTDIAYAHDYVLDGYVWAVPPLLVSYFLVWRISEEAYVTASFYHRPAGPAVAAGAAGGGAALRKHGRAVGALEADVHQGAAGARGALRRRGGRRRAAARRGGALPQPGLARRTTARPSRRTTCRRSTFRPATSPRSAAKAAPRWPRGRGGRRASTQAARRRARCHGDRQAST</sequence>
<feature type="transmembrane region" description="Helical" evidence="2">
    <location>
        <begin position="78"/>
        <end position="96"/>
    </location>
</feature>
<comment type="caution">
    <text evidence="3">The sequence shown here is derived from an EMBL/GenBank/DDBJ whole genome shotgun (WGS) entry which is preliminary data.</text>
</comment>
<feature type="transmembrane region" description="Helical" evidence="2">
    <location>
        <begin position="102"/>
        <end position="120"/>
    </location>
</feature>
<evidence type="ECO:0000256" key="2">
    <source>
        <dbReference type="SAM" id="Phobius"/>
    </source>
</evidence>
<keyword evidence="2" id="KW-1133">Transmembrane helix</keyword>
<name>A0ABN9T7S2_9DINO</name>
<evidence type="ECO:0000313" key="4">
    <source>
        <dbReference type="Proteomes" id="UP001189429"/>
    </source>
</evidence>